<evidence type="ECO:0000256" key="2">
    <source>
        <dbReference type="ARBA" id="ARBA00023125"/>
    </source>
</evidence>
<dbReference type="AlphaFoldDB" id="A0AAI8TVA4"/>
<reference evidence="5 7" key="1">
    <citation type="journal article" date="2019" name="Emerg. Microbes Infect.">
        <title>Comprehensive subspecies identification of 175 nontuberculous mycobacteria species based on 7547 genomic profiles.</title>
        <authorList>
            <person name="Matsumoto Y."/>
            <person name="Kinjo T."/>
            <person name="Motooka D."/>
            <person name="Nabeya D."/>
            <person name="Jung N."/>
            <person name="Uechi K."/>
            <person name="Horii T."/>
            <person name="Iida T."/>
            <person name="Fujita J."/>
            <person name="Nakamura S."/>
        </authorList>
    </citation>
    <scope>NUCLEOTIDE SEQUENCE [LARGE SCALE GENOMIC DNA]</scope>
    <source>
        <strain evidence="5 7">JCM 12375</strain>
    </source>
</reference>
<keyword evidence="7" id="KW-1185">Reference proteome</keyword>
<dbReference type="GO" id="GO:0003700">
    <property type="term" value="F:DNA-binding transcription factor activity"/>
    <property type="evidence" value="ECO:0007669"/>
    <property type="project" value="InterPro"/>
</dbReference>
<reference evidence="5" key="2">
    <citation type="submission" date="2020-02" db="EMBL/GenBank/DDBJ databases">
        <authorList>
            <person name="Matsumoto Y."/>
            <person name="Kinjo T."/>
            <person name="Motooka D."/>
            <person name="Nabeya D."/>
            <person name="Jung N."/>
            <person name="Uechi K."/>
            <person name="Horii T."/>
            <person name="Iida T."/>
            <person name="Fujita J."/>
            <person name="Nakamura S."/>
        </authorList>
    </citation>
    <scope>NUCLEOTIDE SEQUENCE</scope>
    <source>
        <strain evidence="5">JCM 12375</strain>
    </source>
</reference>
<evidence type="ECO:0000256" key="3">
    <source>
        <dbReference type="ARBA" id="ARBA00023163"/>
    </source>
</evidence>
<dbReference type="Gene3D" id="1.10.10.10">
    <property type="entry name" value="Winged helix-like DNA-binding domain superfamily/Winged helix DNA-binding domain"/>
    <property type="match status" value="1"/>
</dbReference>
<dbReference type="GO" id="GO:0003677">
    <property type="term" value="F:DNA binding"/>
    <property type="evidence" value="ECO:0007669"/>
    <property type="project" value="UniProtKB-KW"/>
</dbReference>
<dbReference type="InterPro" id="IPR036388">
    <property type="entry name" value="WH-like_DNA-bd_sf"/>
</dbReference>
<dbReference type="EMBL" id="AP022567">
    <property type="protein sequence ID" value="BBX32114.1"/>
    <property type="molecule type" value="Genomic_DNA"/>
</dbReference>
<evidence type="ECO:0000313" key="5">
    <source>
        <dbReference type="EMBL" id="BBX32114.1"/>
    </source>
</evidence>
<feature type="domain" description="HTH gntR-type" evidence="4">
    <location>
        <begin position="17"/>
        <end position="85"/>
    </location>
</feature>
<dbReference type="EMBL" id="AP027452">
    <property type="protein sequence ID" value="BDY29197.1"/>
    <property type="molecule type" value="Genomic_DNA"/>
</dbReference>
<evidence type="ECO:0000313" key="6">
    <source>
        <dbReference type="EMBL" id="BDY29197.1"/>
    </source>
</evidence>
<dbReference type="Pfam" id="PF00392">
    <property type="entry name" value="GntR"/>
    <property type="match status" value="1"/>
</dbReference>
<evidence type="ECO:0000313" key="8">
    <source>
        <dbReference type="Proteomes" id="UP001241092"/>
    </source>
</evidence>
<accession>A0AAI8TVA4</accession>
<dbReference type="InterPro" id="IPR000524">
    <property type="entry name" value="Tscrpt_reg_HTH_GntR"/>
</dbReference>
<dbReference type="SUPFAM" id="SSF46785">
    <property type="entry name" value="Winged helix' DNA-binding domain"/>
    <property type="match status" value="1"/>
</dbReference>
<dbReference type="Gene3D" id="1.20.120.530">
    <property type="entry name" value="GntR ligand-binding domain-like"/>
    <property type="match status" value="1"/>
</dbReference>
<dbReference type="CDD" id="cd07377">
    <property type="entry name" value="WHTH_GntR"/>
    <property type="match status" value="1"/>
</dbReference>
<dbReference type="SMART" id="SM00345">
    <property type="entry name" value="HTH_GNTR"/>
    <property type="match status" value="1"/>
</dbReference>
<gene>
    <name evidence="6" type="primary">lutR_4</name>
    <name evidence="6" type="ORF">hbim_03135</name>
    <name evidence="5" type="ORF">MMAGJ_13960</name>
</gene>
<organism evidence="6 8">
    <name type="scientific">Mycolicibacterium mageritense</name>
    <name type="common">Mycobacterium mageritense</name>
    <dbReference type="NCBI Taxonomy" id="53462"/>
    <lineage>
        <taxon>Bacteria</taxon>
        <taxon>Bacillati</taxon>
        <taxon>Actinomycetota</taxon>
        <taxon>Actinomycetes</taxon>
        <taxon>Mycobacteriales</taxon>
        <taxon>Mycobacteriaceae</taxon>
        <taxon>Mycolicibacterium</taxon>
    </lineage>
</organism>
<dbReference type="PRINTS" id="PR00035">
    <property type="entry name" value="HTHGNTR"/>
</dbReference>
<dbReference type="Proteomes" id="UP001241092">
    <property type="component" value="Chromosome"/>
</dbReference>
<keyword evidence="2" id="KW-0238">DNA-binding</keyword>
<name>A0AAI8TVA4_MYCME</name>
<sequence length="234" mass="25510">MNLPDSWTDRPVAIVRRNAAETVFEDLCSAIENGDLPVGVKLPPEAALAERYGVSRSVIREALRSCQTLGLTETKTGSGTVVISAHAATPHYGRFSARDLVEARPYIEVPAAGWAARRRTEAQLAELTSIVDRMEGEVDPARWVRLDTEFHLGIAKASGNEVFATVVAAIRGALSMQSRMLNASIHERRAASNREHRRILDAIASGDFADASDAMRQHLDRVEDAVNKLATITP</sequence>
<evidence type="ECO:0000259" key="4">
    <source>
        <dbReference type="PROSITE" id="PS50949"/>
    </source>
</evidence>
<protein>
    <submittedName>
        <fullName evidence="5">GntR family transcriptional regulator</fullName>
    </submittedName>
    <submittedName>
        <fullName evidence="6">HTH-type transcriptional regulator LutR</fullName>
    </submittedName>
</protein>
<evidence type="ECO:0000313" key="7">
    <source>
        <dbReference type="Proteomes" id="UP000465622"/>
    </source>
</evidence>
<keyword evidence="3" id="KW-0804">Transcription</keyword>
<dbReference type="InterPro" id="IPR008920">
    <property type="entry name" value="TF_FadR/GntR_C"/>
</dbReference>
<dbReference type="SMART" id="SM00895">
    <property type="entry name" value="FCD"/>
    <property type="match status" value="1"/>
</dbReference>
<dbReference type="PANTHER" id="PTHR43537:SF44">
    <property type="entry name" value="GNTR FAMILY REGULATORY PROTEIN"/>
    <property type="match status" value="1"/>
</dbReference>
<proteinExistence type="predicted"/>
<dbReference type="InterPro" id="IPR036390">
    <property type="entry name" value="WH_DNA-bd_sf"/>
</dbReference>
<dbReference type="InterPro" id="IPR011711">
    <property type="entry name" value="GntR_C"/>
</dbReference>
<evidence type="ECO:0000256" key="1">
    <source>
        <dbReference type="ARBA" id="ARBA00023015"/>
    </source>
</evidence>
<dbReference type="Pfam" id="PF07729">
    <property type="entry name" value="FCD"/>
    <property type="match status" value="1"/>
</dbReference>
<keyword evidence="1" id="KW-0805">Transcription regulation</keyword>
<dbReference type="SUPFAM" id="SSF48008">
    <property type="entry name" value="GntR ligand-binding domain-like"/>
    <property type="match status" value="1"/>
</dbReference>
<dbReference type="Proteomes" id="UP000465622">
    <property type="component" value="Chromosome"/>
</dbReference>
<dbReference type="PANTHER" id="PTHR43537">
    <property type="entry name" value="TRANSCRIPTIONAL REGULATOR, GNTR FAMILY"/>
    <property type="match status" value="1"/>
</dbReference>
<dbReference type="RefSeq" id="WP_036433461.1">
    <property type="nucleotide sequence ID" value="NZ_AP022567.1"/>
</dbReference>
<dbReference type="PROSITE" id="PS50949">
    <property type="entry name" value="HTH_GNTR"/>
    <property type="match status" value="1"/>
</dbReference>
<reference evidence="6" key="3">
    <citation type="submission" date="2023-03" db="EMBL/GenBank/DDBJ databases">
        <title>Draft genome sequence of a Mycolicibacterium mageritense strain H4_3_1 isolated from a hybrid biological-inorganic system reactor.</title>
        <authorList>
            <person name="Feng X."/>
            <person name="Kazama D."/>
            <person name="Sato K."/>
            <person name="Kobayashi H."/>
        </authorList>
    </citation>
    <scope>NUCLEOTIDE SEQUENCE</scope>
    <source>
        <strain evidence="6">H4_3_1</strain>
    </source>
</reference>